<dbReference type="EMBL" id="QUTB01005752">
    <property type="protein sequence ID" value="RHY53522.1"/>
    <property type="molecule type" value="Genomic_DNA"/>
</dbReference>
<evidence type="ECO:0000313" key="3">
    <source>
        <dbReference type="Proteomes" id="UP000283543"/>
    </source>
</evidence>
<gene>
    <name evidence="2" type="ORF">DYB34_009830</name>
</gene>
<keyword evidence="1" id="KW-1133">Transmembrane helix</keyword>
<dbReference type="PANTHER" id="PTHR45662">
    <property type="entry name" value="PHOSPHATIDYLINOSITIDE PHOSPHATASE SAC1"/>
    <property type="match status" value="1"/>
</dbReference>
<evidence type="ECO:0000256" key="1">
    <source>
        <dbReference type="SAM" id="Phobius"/>
    </source>
</evidence>
<protein>
    <submittedName>
        <fullName evidence="2">Uncharacterized protein</fullName>
    </submittedName>
</protein>
<feature type="non-terminal residue" evidence="2">
    <location>
        <position position="1"/>
    </location>
</feature>
<keyword evidence="1" id="KW-0812">Transmembrane</keyword>
<feature type="transmembrane region" description="Helical" evidence="1">
    <location>
        <begin position="66"/>
        <end position="91"/>
    </location>
</feature>
<name>A0A418BUM7_APHAT</name>
<reference evidence="2 3" key="1">
    <citation type="submission" date="2018-08" db="EMBL/GenBank/DDBJ databases">
        <title>Aphanomyces genome sequencing and annotation.</title>
        <authorList>
            <person name="Minardi D."/>
            <person name="Oidtmann B."/>
            <person name="Van Der Giezen M."/>
            <person name="Studholme D.J."/>
        </authorList>
    </citation>
    <scope>NUCLEOTIDE SEQUENCE [LARGE SCALE GENOMIC DNA]</scope>
    <source>
        <strain evidence="2 3">Si</strain>
    </source>
</reference>
<proteinExistence type="predicted"/>
<dbReference type="VEuPathDB" id="FungiDB:H257_09500"/>
<comment type="caution">
    <text evidence="2">The sequence shown here is derived from an EMBL/GenBank/DDBJ whole genome shotgun (WGS) entry which is preliminary data.</text>
</comment>
<dbReference type="PANTHER" id="PTHR45662:SF2">
    <property type="entry name" value="PHOSPHATIDYLINOSITOL-3-PHOSPHATASE SAC1"/>
    <property type="match status" value="1"/>
</dbReference>
<evidence type="ECO:0000313" key="2">
    <source>
        <dbReference type="EMBL" id="RHY53522.1"/>
    </source>
</evidence>
<sequence>TGKRTTRGALMDGYNSVLRYILNNFYDGTRQDAMDLLLLRYVPSRHKASPFGSSASSMVKTTHPHIVIFLQSYLIGAMGTTVVLFTGLVAWDGFDVSFAFNRLLHATGAVVAVVVLAFGYFVRKGSDLAIANRPMFRPEDGCATTWK</sequence>
<feature type="transmembrane region" description="Helical" evidence="1">
    <location>
        <begin position="103"/>
        <end position="122"/>
    </location>
</feature>
<dbReference type="GO" id="GO:0005783">
    <property type="term" value="C:endoplasmic reticulum"/>
    <property type="evidence" value="ECO:0007669"/>
    <property type="project" value="TreeGrafter"/>
</dbReference>
<organism evidence="2 3">
    <name type="scientific">Aphanomyces astaci</name>
    <name type="common">Crayfish plague agent</name>
    <dbReference type="NCBI Taxonomy" id="112090"/>
    <lineage>
        <taxon>Eukaryota</taxon>
        <taxon>Sar</taxon>
        <taxon>Stramenopiles</taxon>
        <taxon>Oomycota</taxon>
        <taxon>Saprolegniomycetes</taxon>
        <taxon>Saprolegniales</taxon>
        <taxon>Verrucalvaceae</taxon>
        <taxon>Aphanomyces</taxon>
    </lineage>
</organism>
<keyword evidence="1" id="KW-0472">Membrane</keyword>
<dbReference type="GO" id="GO:0046856">
    <property type="term" value="P:phosphatidylinositol dephosphorylation"/>
    <property type="evidence" value="ECO:0007669"/>
    <property type="project" value="TreeGrafter"/>
</dbReference>
<dbReference type="GO" id="GO:0043812">
    <property type="term" value="F:phosphatidylinositol-4-phosphate phosphatase activity"/>
    <property type="evidence" value="ECO:0007669"/>
    <property type="project" value="TreeGrafter"/>
</dbReference>
<dbReference type="Proteomes" id="UP000283543">
    <property type="component" value="Unassembled WGS sequence"/>
</dbReference>
<dbReference type="AlphaFoldDB" id="A0A418BUM7"/>
<accession>A0A418BUM7</accession>